<organism evidence="2 3">
    <name type="scientific">Coniella lustricola</name>
    <dbReference type="NCBI Taxonomy" id="2025994"/>
    <lineage>
        <taxon>Eukaryota</taxon>
        <taxon>Fungi</taxon>
        <taxon>Dikarya</taxon>
        <taxon>Ascomycota</taxon>
        <taxon>Pezizomycotina</taxon>
        <taxon>Sordariomycetes</taxon>
        <taxon>Sordariomycetidae</taxon>
        <taxon>Diaporthales</taxon>
        <taxon>Schizoparmaceae</taxon>
        <taxon>Coniella</taxon>
    </lineage>
</organism>
<dbReference type="AlphaFoldDB" id="A0A2T3AEJ5"/>
<sequence length="224" mass="26195">MPARSQPTTSLGTTVIFSGEPHQRTQTAMRLRGGDGRCYEDEGESGRNLEICTNITGASSDDDVLAWLIDSSEEAHSEKKRQMRERSRTWSPTPTTGHNDSSICREEEDDNYKIVDDDIVTVDTKWQFLDLHGHQVYSLEDQAGIDARRRLQTWWQHTRERFADIKKLRHHLVRLSMQEWHLCHTKLKGWRLPTKPWRRPRMSTNKWVLRWHQPGSHPTKISTS</sequence>
<reference evidence="2 3" key="1">
    <citation type="journal article" date="2018" name="Mycol. Prog.">
        <title>Coniella lustricola, a new species from submerged detritus.</title>
        <authorList>
            <person name="Raudabaugh D.B."/>
            <person name="Iturriaga T."/>
            <person name="Carver A."/>
            <person name="Mondo S."/>
            <person name="Pangilinan J."/>
            <person name="Lipzen A."/>
            <person name="He G."/>
            <person name="Amirebrahimi M."/>
            <person name="Grigoriev I.V."/>
            <person name="Miller A.N."/>
        </authorList>
    </citation>
    <scope>NUCLEOTIDE SEQUENCE [LARGE SCALE GENOMIC DNA]</scope>
    <source>
        <strain evidence="2 3">B22-T-1</strain>
    </source>
</reference>
<name>A0A2T3AEJ5_9PEZI</name>
<accession>A0A2T3AEJ5</accession>
<gene>
    <name evidence="2" type="ORF">BD289DRAFT_159269</name>
</gene>
<feature type="region of interest" description="Disordered" evidence="1">
    <location>
        <begin position="75"/>
        <end position="104"/>
    </location>
</feature>
<dbReference type="InParanoid" id="A0A2T3AEJ5"/>
<evidence type="ECO:0000256" key="1">
    <source>
        <dbReference type="SAM" id="MobiDB-lite"/>
    </source>
</evidence>
<dbReference type="EMBL" id="KZ678401">
    <property type="protein sequence ID" value="PSR94186.1"/>
    <property type="molecule type" value="Genomic_DNA"/>
</dbReference>
<proteinExistence type="predicted"/>
<feature type="compositionally biased region" description="Polar residues" evidence="1">
    <location>
        <begin position="89"/>
        <end position="102"/>
    </location>
</feature>
<evidence type="ECO:0000313" key="2">
    <source>
        <dbReference type="EMBL" id="PSR94186.1"/>
    </source>
</evidence>
<protein>
    <submittedName>
        <fullName evidence="2">Uncharacterized protein</fullName>
    </submittedName>
</protein>
<evidence type="ECO:0000313" key="3">
    <source>
        <dbReference type="Proteomes" id="UP000241462"/>
    </source>
</evidence>
<keyword evidence="3" id="KW-1185">Reference proteome</keyword>
<dbReference type="Proteomes" id="UP000241462">
    <property type="component" value="Unassembled WGS sequence"/>
</dbReference>